<feature type="transmembrane region" description="Helical" evidence="2">
    <location>
        <begin position="34"/>
        <end position="54"/>
    </location>
</feature>
<gene>
    <name evidence="3" type="ORF">ABS648_23245</name>
</gene>
<reference evidence="3" key="1">
    <citation type="submission" date="2023-08" db="EMBL/GenBank/DDBJ databases">
        <title>Increased levels of nutrients transform a symbiont into a lethal pathobiont.</title>
        <authorList>
            <person name="Lachnit T."/>
            <person name="Ulrich L."/>
            <person name="Willmer F.M."/>
            <person name="Hasenbein T."/>
            <person name="Steiner L.X."/>
            <person name="Wolters M."/>
            <person name="Herbst E.M."/>
            <person name="Deines P."/>
        </authorList>
    </citation>
    <scope>NUCLEOTIDE SEQUENCE</scope>
    <source>
        <strain evidence="3">T3</strain>
    </source>
</reference>
<sequence length="145" mass="16356">MEKAPIDLIADAEDRQGKLPHRVASRRPVIDPGVAIVLAAIIIVGGLWGGKLAYDYVQEQRAIAALNEMNREMERVAAEARQRLANANAMAAQARMEREKQSQLAREKAARDLRLQSPECQFWKAQFELNPTPKNNTKYQDACWN</sequence>
<protein>
    <submittedName>
        <fullName evidence="3">Uncharacterized protein</fullName>
    </submittedName>
</protein>
<feature type="coiled-coil region" evidence="1">
    <location>
        <begin position="56"/>
        <end position="97"/>
    </location>
</feature>
<name>A0AAU7Y1H1_9PSED</name>
<evidence type="ECO:0000256" key="2">
    <source>
        <dbReference type="SAM" id="Phobius"/>
    </source>
</evidence>
<dbReference type="EMBL" id="CP158373">
    <property type="protein sequence ID" value="XBY62840.1"/>
    <property type="molecule type" value="Genomic_DNA"/>
</dbReference>
<evidence type="ECO:0000313" key="3">
    <source>
        <dbReference type="EMBL" id="XBY62840.1"/>
    </source>
</evidence>
<keyword evidence="2" id="KW-1133">Transmembrane helix</keyword>
<dbReference type="AlphaFoldDB" id="A0AAU7Y1H1"/>
<dbReference type="RefSeq" id="WP_350446821.1">
    <property type="nucleotide sequence ID" value="NZ_CP158373.1"/>
</dbReference>
<proteinExistence type="predicted"/>
<keyword evidence="2" id="KW-0812">Transmembrane</keyword>
<accession>A0AAU7Y1H1</accession>
<organism evidence="3">
    <name type="scientific">Pseudomonas solani</name>
    <dbReference type="NCBI Taxonomy" id="2731552"/>
    <lineage>
        <taxon>Bacteria</taxon>
        <taxon>Pseudomonadati</taxon>
        <taxon>Pseudomonadota</taxon>
        <taxon>Gammaproteobacteria</taxon>
        <taxon>Pseudomonadales</taxon>
        <taxon>Pseudomonadaceae</taxon>
        <taxon>Pseudomonas</taxon>
    </lineage>
</organism>
<keyword evidence="1" id="KW-0175">Coiled coil</keyword>
<evidence type="ECO:0000256" key="1">
    <source>
        <dbReference type="SAM" id="Coils"/>
    </source>
</evidence>
<keyword evidence="2" id="KW-0472">Membrane</keyword>